<sequence>MGAYAAEKRGFDIFGVFVCAFISGVGGGTVREFFLNGLPAYFINYDYLLVISLATIFTIVFLESLRK</sequence>
<evidence type="ECO:0000256" key="4">
    <source>
        <dbReference type="ARBA" id="ARBA00022692"/>
    </source>
</evidence>
<dbReference type="Pfam" id="PF03458">
    <property type="entry name" value="Gly_transporter"/>
    <property type="match status" value="1"/>
</dbReference>
<evidence type="ECO:0000256" key="2">
    <source>
        <dbReference type="ARBA" id="ARBA00008193"/>
    </source>
</evidence>
<keyword evidence="3" id="KW-1003">Cell membrane</keyword>
<evidence type="ECO:0000313" key="10">
    <source>
        <dbReference type="Proteomes" id="UP000177370"/>
    </source>
</evidence>
<evidence type="ECO:0000256" key="1">
    <source>
        <dbReference type="ARBA" id="ARBA00004651"/>
    </source>
</evidence>
<proteinExistence type="inferred from homology"/>
<dbReference type="InterPro" id="IPR005115">
    <property type="entry name" value="Gly_transporter"/>
</dbReference>
<gene>
    <name evidence="9" type="ORF">A2647_03230</name>
</gene>
<dbReference type="EMBL" id="MFTP01000003">
    <property type="protein sequence ID" value="OGI66159.1"/>
    <property type="molecule type" value="Genomic_DNA"/>
</dbReference>
<dbReference type="PANTHER" id="PTHR30506">
    <property type="entry name" value="INNER MEMBRANE PROTEIN"/>
    <property type="match status" value="1"/>
</dbReference>
<evidence type="ECO:0000259" key="8">
    <source>
        <dbReference type="Pfam" id="PF03458"/>
    </source>
</evidence>
<dbReference type="PANTHER" id="PTHR30506:SF3">
    <property type="entry name" value="UPF0126 INNER MEMBRANE PROTEIN YADS-RELATED"/>
    <property type="match status" value="1"/>
</dbReference>
<comment type="caution">
    <text evidence="9">The sequence shown here is derived from an EMBL/GenBank/DDBJ whole genome shotgun (WGS) entry which is preliminary data.</text>
</comment>
<keyword evidence="6 7" id="KW-0472">Membrane</keyword>
<feature type="transmembrane region" description="Helical" evidence="7">
    <location>
        <begin position="42"/>
        <end position="62"/>
    </location>
</feature>
<feature type="transmembrane region" description="Helical" evidence="7">
    <location>
        <begin position="12"/>
        <end position="30"/>
    </location>
</feature>
<dbReference type="GO" id="GO:0005886">
    <property type="term" value="C:plasma membrane"/>
    <property type="evidence" value="ECO:0007669"/>
    <property type="project" value="UniProtKB-SubCell"/>
</dbReference>
<dbReference type="Proteomes" id="UP000177370">
    <property type="component" value="Unassembled WGS sequence"/>
</dbReference>
<evidence type="ECO:0000313" key="9">
    <source>
        <dbReference type="EMBL" id="OGI66159.1"/>
    </source>
</evidence>
<organism evidence="9 10">
    <name type="scientific">Candidatus Nomurabacteria bacterium RIFCSPHIGHO2_01_FULL_40_24b</name>
    <dbReference type="NCBI Taxonomy" id="1801739"/>
    <lineage>
        <taxon>Bacteria</taxon>
        <taxon>Candidatus Nomuraibacteriota</taxon>
    </lineage>
</organism>
<accession>A0A1F6V9D2</accession>
<feature type="domain" description="Glycine transporter" evidence="8">
    <location>
        <begin position="1"/>
        <end position="61"/>
    </location>
</feature>
<evidence type="ECO:0000256" key="6">
    <source>
        <dbReference type="ARBA" id="ARBA00023136"/>
    </source>
</evidence>
<evidence type="ECO:0000256" key="3">
    <source>
        <dbReference type="ARBA" id="ARBA00022475"/>
    </source>
</evidence>
<evidence type="ECO:0000256" key="5">
    <source>
        <dbReference type="ARBA" id="ARBA00022989"/>
    </source>
</evidence>
<name>A0A1F6V9D2_9BACT</name>
<comment type="similarity">
    <text evidence="2">Belongs to the UPF0126 family.</text>
</comment>
<keyword evidence="5 7" id="KW-1133">Transmembrane helix</keyword>
<protein>
    <recommendedName>
        <fullName evidence="8">Glycine transporter domain-containing protein</fullName>
    </recommendedName>
</protein>
<keyword evidence="4 7" id="KW-0812">Transmembrane</keyword>
<evidence type="ECO:0000256" key="7">
    <source>
        <dbReference type="SAM" id="Phobius"/>
    </source>
</evidence>
<comment type="subcellular location">
    <subcellularLocation>
        <location evidence="1">Cell membrane</location>
        <topology evidence="1">Multi-pass membrane protein</topology>
    </subcellularLocation>
</comment>
<dbReference type="AlphaFoldDB" id="A0A1F6V9D2"/>
<reference evidence="9 10" key="1">
    <citation type="journal article" date="2016" name="Nat. Commun.">
        <title>Thousands of microbial genomes shed light on interconnected biogeochemical processes in an aquifer system.</title>
        <authorList>
            <person name="Anantharaman K."/>
            <person name="Brown C.T."/>
            <person name="Hug L.A."/>
            <person name="Sharon I."/>
            <person name="Castelle C.J."/>
            <person name="Probst A.J."/>
            <person name="Thomas B.C."/>
            <person name="Singh A."/>
            <person name="Wilkins M.J."/>
            <person name="Karaoz U."/>
            <person name="Brodie E.L."/>
            <person name="Williams K.H."/>
            <person name="Hubbard S.S."/>
            <person name="Banfield J.F."/>
        </authorList>
    </citation>
    <scope>NUCLEOTIDE SEQUENCE [LARGE SCALE GENOMIC DNA]</scope>
</reference>